<dbReference type="Proteomes" id="UP000789920">
    <property type="component" value="Unassembled WGS sequence"/>
</dbReference>
<feature type="non-terminal residue" evidence="1">
    <location>
        <position position="102"/>
    </location>
</feature>
<name>A0ACA9RSN3_9GLOM</name>
<accession>A0ACA9RSN3</accession>
<protein>
    <submittedName>
        <fullName evidence="1">1928_t:CDS:1</fullName>
    </submittedName>
</protein>
<evidence type="ECO:0000313" key="1">
    <source>
        <dbReference type="EMBL" id="CAG8805196.1"/>
    </source>
</evidence>
<organism evidence="1 2">
    <name type="scientific">Racocetra persica</name>
    <dbReference type="NCBI Taxonomy" id="160502"/>
    <lineage>
        <taxon>Eukaryota</taxon>
        <taxon>Fungi</taxon>
        <taxon>Fungi incertae sedis</taxon>
        <taxon>Mucoromycota</taxon>
        <taxon>Glomeromycotina</taxon>
        <taxon>Glomeromycetes</taxon>
        <taxon>Diversisporales</taxon>
        <taxon>Gigasporaceae</taxon>
        <taxon>Racocetra</taxon>
    </lineage>
</organism>
<evidence type="ECO:0000313" key="2">
    <source>
        <dbReference type="Proteomes" id="UP000789920"/>
    </source>
</evidence>
<gene>
    <name evidence="1" type="ORF">RPERSI_LOCUS21877</name>
</gene>
<feature type="non-terminal residue" evidence="1">
    <location>
        <position position="1"/>
    </location>
</feature>
<keyword evidence="2" id="KW-1185">Reference proteome</keyword>
<dbReference type="EMBL" id="CAJVQC010065142">
    <property type="protein sequence ID" value="CAG8805196.1"/>
    <property type="molecule type" value="Genomic_DNA"/>
</dbReference>
<reference evidence="1" key="1">
    <citation type="submission" date="2021-06" db="EMBL/GenBank/DDBJ databases">
        <authorList>
            <person name="Kallberg Y."/>
            <person name="Tangrot J."/>
            <person name="Rosling A."/>
        </authorList>
    </citation>
    <scope>NUCLEOTIDE SEQUENCE</scope>
    <source>
        <strain evidence="1">MA461A</strain>
    </source>
</reference>
<sequence>SYGPDFRWPTSMPEYYKDFVFWDDKEVALNHLYFFDNLDKGAFDTHKNDWVLIYQQKVIKFGPKYINQQVADIEDELIGSIYMPVDLSQHVKVSPARIVHAL</sequence>
<proteinExistence type="predicted"/>
<comment type="caution">
    <text evidence="1">The sequence shown here is derived from an EMBL/GenBank/DDBJ whole genome shotgun (WGS) entry which is preliminary data.</text>
</comment>